<comment type="caution">
    <text evidence="6">The sequence shown here is derived from an EMBL/GenBank/DDBJ whole genome shotgun (WGS) entry which is preliminary data.</text>
</comment>
<evidence type="ECO:0000313" key="6">
    <source>
        <dbReference type="EMBL" id="ESK89073.1"/>
    </source>
</evidence>
<evidence type="ECO:0000256" key="1">
    <source>
        <dbReference type="ARBA" id="ARBA00004141"/>
    </source>
</evidence>
<feature type="compositionally biased region" description="Polar residues" evidence="3">
    <location>
        <begin position="13"/>
        <end position="27"/>
    </location>
</feature>
<feature type="transmembrane region" description="Helical" evidence="4">
    <location>
        <begin position="71"/>
        <end position="92"/>
    </location>
</feature>
<dbReference type="AlphaFoldDB" id="V2WQE4"/>
<evidence type="ECO:0000313" key="7">
    <source>
        <dbReference type="Proteomes" id="UP000017559"/>
    </source>
</evidence>
<dbReference type="InterPro" id="IPR011701">
    <property type="entry name" value="MFS"/>
</dbReference>
<feature type="domain" description="Major facilitator superfamily (MFS) profile" evidence="5">
    <location>
        <begin position="70"/>
        <end position="459"/>
    </location>
</feature>
<sequence length="467" mass="49911">MHDLEKGLPVPSASIQEPEQVHCSSKNEPGYESSVRNGHRDSTATCAQSLSSTPLDPIHVHKTSSESRCRAHLTILGAFLALFCTFGQMNAFGTFQNYYHAHQLVTYEASTISWIGSLQLWIFFFSGGFVGWLFDIYGPKPLMSAGTLCFVVSLMMTSISTQYYQYLLGQGILFGLGVGLIFYPSMASVSTHFVEYRATALGIAAAGSSLGGVMYPIMLQQLFEKVGFGWTVRISGLLSGVLCLVAIFTVSASRHPEKHAGRSGLSVNKLQDARFLLLAAGSCLVALGLFIPFFYIVDFAELPVPHGLALSPQTSFLALAVMNGGGVFGRIAPAILSDVIGRFNLLAPSAFLSGLLTIACWLSAKNTAGLMVYSVLYGFWSGSFIGVITPCVAQISDIREIGSRIGCLYTIISFPSLVGGPIAGALLSHAQGSFTPMIVFSGITVMAGSFFILGAKLAIDPKLLARV</sequence>
<dbReference type="PANTHER" id="PTHR11360">
    <property type="entry name" value="MONOCARBOXYLATE TRANSPORTER"/>
    <property type="match status" value="1"/>
</dbReference>
<dbReference type="PANTHER" id="PTHR11360:SF177">
    <property type="entry name" value="RIBOFLAVIN TRANSPORTER MCH5"/>
    <property type="match status" value="1"/>
</dbReference>
<dbReference type="InterPro" id="IPR020846">
    <property type="entry name" value="MFS_dom"/>
</dbReference>
<feature type="transmembrane region" description="Helical" evidence="4">
    <location>
        <begin position="141"/>
        <end position="160"/>
    </location>
</feature>
<dbReference type="GO" id="GO:0016020">
    <property type="term" value="C:membrane"/>
    <property type="evidence" value="ECO:0007669"/>
    <property type="project" value="UniProtKB-SubCell"/>
</dbReference>
<comment type="subcellular location">
    <subcellularLocation>
        <location evidence="1">Membrane</location>
        <topology evidence="1">Multi-pass membrane protein</topology>
    </subcellularLocation>
</comment>
<organism evidence="6 7">
    <name type="scientific">Moniliophthora roreri (strain MCA 2997)</name>
    <name type="common">Cocoa frosty pod rot fungus</name>
    <name type="synonym">Crinipellis roreri</name>
    <dbReference type="NCBI Taxonomy" id="1381753"/>
    <lineage>
        <taxon>Eukaryota</taxon>
        <taxon>Fungi</taxon>
        <taxon>Dikarya</taxon>
        <taxon>Basidiomycota</taxon>
        <taxon>Agaricomycotina</taxon>
        <taxon>Agaricomycetes</taxon>
        <taxon>Agaricomycetidae</taxon>
        <taxon>Agaricales</taxon>
        <taxon>Marasmiineae</taxon>
        <taxon>Marasmiaceae</taxon>
        <taxon>Moniliophthora</taxon>
    </lineage>
</organism>
<proteinExistence type="inferred from homology"/>
<feature type="transmembrane region" description="Helical" evidence="4">
    <location>
        <begin position="112"/>
        <end position="134"/>
    </location>
</feature>
<dbReference type="Pfam" id="PF07690">
    <property type="entry name" value="MFS_1"/>
    <property type="match status" value="1"/>
</dbReference>
<keyword evidence="4" id="KW-0812">Transmembrane</keyword>
<evidence type="ECO:0000256" key="4">
    <source>
        <dbReference type="SAM" id="Phobius"/>
    </source>
</evidence>
<keyword evidence="4" id="KW-1133">Transmembrane helix</keyword>
<dbReference type="InterPro" id="IPR050327">
    <property type="entry name" value="Proton-linked_MCT"/>
</dbReference>
<dbReference type="CDD" id="cd17352">
    <property type="entry name" value="MFS_MCT_SLC16"/>
    <property type="match status" value="1"/>
</dbReference>
<feature type="transmembrane region" description="Helical" evidence="4">
    <location>
        <begin position="370"/>
        <end position="393"/>
    </location>
</feature>
<feature type="transmembrane region" description="Helical" evidence="4">
    <location>
        <begin position="166"/>
        <end position="186"/>
    </location>
</feature>
<reference evidence="6 7" key="1">
    <citation type="journal article" date="2014" name="BMC Genomics">
        <title>Genome and secretome analysis of the hemibiotrophic fungal pathogen, Moniliophthora roreri, which causes frosty pod rot disease of cacao: mechanisms of the biotrophic and necrotrophic phases.</title>
        <authorList>
            <person name="Meinhardt L.W."/>
            <person name="Costa G.G.L."/>
            <person name="Thomazella D.P.T."/>
            <person name="Teixeira P.J.P.L."/>
            <person name="Carazzolle M.F."/>
            <person name="Schuster S.C."/>
            <person name="Carlson J.E."/>
            <person name="Guiltinan M.J."/>
            <person name="Mieczkowski P."/>
            <person name="Farmer A."/>
            <person name="Ramaraj T."/>
            <person name="Crozier J."/>
            <person name="Davis R.E."/>
            <person name="Shao J."/>
            <person name="Melnick R.L."/>
            <person name="Pereira G.A.G."/>
            <person name="Bailey B.A."/>
        </authorList>
    </citation>
    <scope>NUCLEOTIDE SEQUENCE [LARGE SCALE GENOMIC DNA]</scope>
    <source>
        <strain evidence="6 7">MCA 2997</strain>
    </source>
</reference>
<name>V2WQE4_MONRO</name>
<dbReference type="Proteomes" id="UP000017559">
    <property type="component" value="Unassembled WGS sequence"/>
</dbReference>
<feature type="transmembrane region" description="Helical" evidence="4">
    <location>
        <begin position="405"/>
        <end position="426"/>
    </location>
</feature>
<feature type="transmembrane region" description="Helical" evidence="4">
    <location>
        <begin position="343"/>
        <end position="364"/>
    </location>
</feature>
<dbReference type="Gene3D" id="1.20.1250.20">
    <property type="entry name" value="MFS general substrate transporter like domains"/>
    <property type="match status" value="2"/>
</dbReference>
<dbReference type="InterPro" id="IPR036259">
    <property type="entry name" value="MFS_trans_sf"/>
</dbReference>
<feature type="transmembrane region" description="Helical" evidence="4">
    <location>
        <begin position="198"/>
        <end position="218"/>
    </location>
</feature>
<dbReference type="OrthoDB" id="6509908at2759"/>
<dbReference type="KEGG" id="mrr:Moror_5348"/>
<gene>
    <name evidence="6" type="ORF">Moror_5348</name>
</gene>
<feature type="transmembrane region" description="Helical" evidence="4">
    <location>
        <begin position="273"/>
        <end position="296"/>
    </location>
</feature>
<evidence type="ECO:0000256" key="2">
    <source>
        <dbReference type="ARBA" id="ARBA00006727"/>
    </source>
</evidence>
<protein>
    <submittedName>
        <fullName evidence="6">Monocarboxylate permease-like protein</fullName>
    </submittedName>
</protein>
<dbReference type="GO" id="GO:0022857">
    <property type="term" value="F:transmembrane transporter activity"/>
    <property type="evidence" value="ECO:0007669"/>
    <property type="project" value="InterPro"/>
</dbReference>
<dbReference type="HOGENOM" id="CLU_001265_1_0_1"/>
<keyword evidence="4" id="KW-0472">Membrane</keyword>
<comment type="similarity">
    <text evidence="2">Belongs to the major facilitator superfamily. Monocarboxylate porter (TC 2.A.1.13) family.</text>
</comment>
<evidence type="ECO:0000259" key="5">
    <source>
        <dbReference type="PROSITE" id="PS50850"/>
    </source>
</evidence>
<keyword evidence="7" id="KW-1185">Reference proteome</keyword>
<dbReference type="EMBL" id="AWSO01000593">
    <property type="protein sequence ID" value="ESK89073.1"/>
    <property type="molecule type" value="Genomic_DNA"/>
</dbReference>
<feature type="transmembrane region" description="Helical" evidence="4">
    <location>
        <begin position="230"/>
        <end position="252"/>
    </location>
</feature>
<accession>V2WQE4</accession>
<feature type="transmembrane region" description="Helical" evidence="4">
    <location>
        <begin position="438"/>
        <end position="459"/>
    </location>
</feature>
<evidence type="ECO:0000256" key="3">
    <source>
        <dbReference type="SAM" id="MobiDB-lite"/>
    </source>
</evidence>
<feature type="transmembrane region" description="Helical" evidence="4">
    <location>
        <begin position="316"/>
        <end position="336"/>
    </location>
</feature>
<dbReference type="SUPFAM" id="SSF103473">
    <property type="entry name" value="MFS general substrate transporter"/>
    <property type="match status" value="1"/>
</dbReference>
<feature type="region of interest" description="Disordered" evidence="3">
    <location>
        <begin position="1"/>
        <end position="39"/>
    </location>
</feature>
<dbReference type="PROSITE" id="PS50850">
    <property type="entry name" value="MFS"/>
    <property type="match status" value="1"/>
</dbReference>